<dbReference type="EMBL" id="JACHIR010000001">
    <property type="protein sequence ID" value="MBB5895743.1"/>
    <property type="molecule type" value="Genomic_DNA"/>
</dbReference>
<accession>A0A7W9KNX7</accession>
<name>A0A7W9KNX7_9PSEU</name>
<dbReference type="RefSeq" id="WP_184867496.1">
    <property type="nucleotide sequence ID" value="NZ_BAAAWY010000098.1"/>
</dbReference>
<reference evidence="1 2" key="1">
    <citation type="submission" date="2020-08" db="EMBL/GenBank/DDBJ databases">
        <title>Sequencing the genomes of 1000 actinobacteria strains.</title>
        <authorList>
            <person name="Klenk H.-P."/>
        </authorList>
    </citation>
    <scope>NUCLEOTIDE SEQUENCE [LARGE SCALE GENOMIC DNA]</scope>
    <source>
        <strain evidence="1 2">DSM 43851</strain>
    </source>
</reference>
<protein>
    <submittedName>
        <fullName evidence="1">Uncharacterized protein</fullName>
    </submittedName>
</protein>
<comment type="caution">
    <text evidence="1">The sequence shown here is derived from an EMBL/GenBank/DDBJ whole genome shotgun (WGS) entry which is preliminary data.</text>
</comment>
<organism evidence="1 2">
    <name type="scientific">Kutzneria kofuensis</name>
    <dbReference type="NCBI Taxonomy" id="103725"/>
    <lineage>
        <taxon>Bacteria</taxon>
        <taxon>Bacillati</taxon>
        <taxon>Actinomycetota</taxon>
        <taxon>Actinomycetes</taxon>
        <taxon>Pseudonocardiales</taxon>
        <taxon>Pseudonocardiaceae</taxon>
        <taxon>Kutzneria</taxon>
    </lineage>
</organism>
<proteinExistence type="predicted"/>
<evidence type="ECO:0000313" key="2">
    <source>
        <dbReference type="Proteomes" id="UP000585638"/>
    </source>
</evidence>
<sequence length="51" mass="5582">MSVDRDFTGWAEPETDRVALTEPEAGRHRADTVSNGISVEELLVRVGQGRA</sequence>
<dbReference type="AlphaFoldDB" id="A0A7W9KNX7"/>
<dbReference type="Proteomes" id="UP000585638">
    <property type="component" value="Unassembled WGS sequence"/>
</dbReference>
<keyword evidence="2" id="KW-1185">Reference proteome</keyword>
<evidence type="ECO:0000313" key="1">
    <source>
        <dbReference type="EMBL" id="MBB5895743.1"/>
    </source>
</evidence>
<gene>
    <name evidence="1" type="ORF">BJ998_006939</name>
</gene>